<reference evidence="2 3" key="1">
    <citation type="journal article" date="2013" name="Genome Announc.">
        <title>Draft genome sequence of an Actinobacterium, Brachybacterium muris strain UCD-AY4.</title>
        <authorList>
            <person name="Lo J.R."/>
            <person name="Lang J.M."/>
            <person name="Darling A.E."/>
            <person name="Eisen J.A."/>
            <person name="Coil D.A."/>
        </authorList>
    </citation>
    <scope>NUCLEOTIDE SEQUENCE [LARGE SCALE GENOMIC DNA]</scope>
    <source>
        <strain evidence="2 3">UCD-AY4</strain>
    </source>
</reference>
<dbReference type="Proteomes" id="UP000019754">
    <property type="component" value="Unassembled WGS sequence"/>
</dbReference>
<accession>A0A022KSH5</accession>
<proteinExistence type="predicted"/>
<feature type="transmembrane region" description="Helical" evidence="1">
    <location>
        <begin position="249"/>
        <end position="282"/>
    </location>
</feature>
<evidence type="ECO:0000313" key="3">
    <source>
        <dbReference type="Proteomes" id="UP000019754"/>
    </source>
</evidence>
<feature type="transmembrane region" description="Helical" evidence="1">
    <location>
        <begin position="164"/>
        <end position="182"/>
    </location>
</feature>
<evidence type="ECO:0000313" key="2">
    <source>
        <dbReference type="EMBL" id="EYT48734.1"/>
    </source>
</evidence>
<gene>
    <name evidence="2" type="ORF">D641_0111055</name>
</gene>
<dbReference type="EMBL" id="AORC01000013">
    <property type="protein sequence ID" value="EYT48734.1"/>
    <property type="molecule type" value="Genomic_DNA"/>
</dbReference>
<organism evidence="2 3">
    <name type="scientific">Brachybacterium muris UCD-AY4</name>
    <dbReference type="NCBI Taxonomy" id="1249481"/>
    <lineage>
        <taxon>Bacteria</taxon>
        <taxon>Bacillati</taxon>
        <taxon>Actinomycetota</taxon>
        <taxon>Actinomycetes</taxon>
        <taxon>Micrococcales</taxon>
        <taxon>Dermabacteraceae</taxon>
        <taxon>Brachybacterium</taxon>
    </lineage>
</organism>
<feature type="transmembrane region" description="Helical" evidence="1">
    <location>
        <begin position="220"/>
        <end position="243"/>
    </location>
</feature>
<feature type="transmembrane region" description="Helical" evidence="1">
    <location>
        <begin position="40"/>
        <end position="59"/>
    </location>
</feature>
<dbReference type="HOGENOM" id="CLU_072042_0_0_11"/>
<protein>
    <recommendedName>
        <fullName evidence="4">HTTM domain-containing protein</fullName>
    </recommendedName>
</protein>
<feature type="transmembrane region" description="Helical" evidence="1">
    <location>
        <begin position="79"/>
        <end position="102"/>
    </location>
</feature>
<dbReference type="AlphaFoldDB" id="A0A022KSH5"/>
<evidence type="ECO:0000256" key="1">
    <source>
        <dbReference type="SAM" id="Phobius"/>
    </source>
</evidence>
<keyword evidence="3" id="KW-1185">Reference proteome</keyword>
<evidence type="ECO:0008006" key="4">
    <source>
        <dbReference type="Google" id="ProtNLM"/>
    </source>
</evidence>
<dbReference type="STRING" id="1249481.D641_0111055"/>
<comment type="caution">
    <text evidence="2">The sequence shown here is derived from an EMBL/GenBank/DDBJ whole genome shotgun (WGS) entry which is preliminary data.</text>
</comment>
<keyword evidence="1" id="KW-0812">Transmembrane</keyword>
<name>A0A022KSH5_9MICO</name>
<sequence length="298" mass="32878">MTGQRTVGERTVGERTMGERTMGERALSLLIPALPASRITALRTIIYAFVIVDVFLIANDVPSHATNAVFYEPLLLARILHLPAVTTPIAYGLLAVIVVSCLVGVSGRFPRISGTVVAVVFTIWMLYSQGYGYVSHDHLALMIAVWVLPTVPSRGWHDDTPSEAAGWALRCIQLAVVATYFLSVLTKWIYSGSPIAWANSAILAWAVIRRGSPFVQWTLEVPWIFVPAQWAALAMETLSPVVLFLKGKALYLAVAVFVLFHLTTFIALGIHFLPTVICWAAFLPIERLRELPARLRRA</sequence>
<dbReference type="RefSeq" id="WP_017824843.1">
    <property type="nucleotide sequence ID" value="NZ_KB403092.1"/>
</dbReference>
<feature type="transmembrane region" description="Helical" evidence="1">
    <location>
        <begin position="109"/>
        <end position="127"/>
    </location>
</feature>
<keyword evidence="1" id="KW-1133">Transmembrane helix</keyword>
<keyword evidence="1" id="KW-0472">Membrane</keyword>
<feature type="transmembrane region" description="Helical" evidence="1">
    <location>
        <begin position="188"/>
        <end position="208"/>
    </location>
</feature>